<name>A0A812PTF1_9DINO</name>
<comment type="caution">
    <text evidence="1">The sequence shown here is derived from an EMBL/GenBank/DDBJ whole genome shotgun (WGS) entry which is preliminary data.</text>
</comment>
<accession>A0A812PTF1</accession>
<dbReference type="EMBL" id="CAJNDS010002175">
    <property type="protein sequence ID" value="CAE7360358.1"/>
    <property type="molecule type" value="Genomic_DNA"/>
</dbReference>
<evidence type="ECO:0000313" key="1">
    <source>
        <dbReference type="EMBL" id="CAE7360358.1"/>
    </source>
</evidence>
<keyword evidence="2" id="KW-1185">Reference proteome</keyword>
<dbReference type="AlphaFoldDB" id="A0A812PTF1"/>
<proteinExistence type="predicted"/>
<reference evidence="1" key="1">
    <citation type="submission" date="2021-02" db="EMBL/GenBank/DDBJ databases">
        <authorList>
            <person name="Dougan E. K."/>
            <person name="Rhodes N."/>
            <person name="Thang M."/>
            <person name="Chan C."/>
        </authorList>
    </citation>
    <scope>NUCLEOTIDE SEQUENCE</scope>
</reference>
<dbReference type="Proteomes" id="UP000604046">
    <property type="component" value="Unassembled WGS sequence"/>
</dbReference>
<organism evidence="1 2">
    <name type="scientific">Symbiodinium natans</name>
    <dbReference type="NCBI Taxonomy" id="878477"/>
    <lineage>
        <taxon>Eukaryota</taxon>
        <taxon>Sar</taxon>
        <taxon>Alveolata</taxon>
        <taxon>Dinophyceae</taxon>
        <taxon>Suessiales</taxon>
        <taxon>Symbiodiniaceae</taxon>
        <taxon>Symbiodinium</taxon>
    </lineage>
</organism>
<dbReference type="OrthoDB" id="411117at2759"/>
<sequence length="478" mass="54372">MLRVLALHGKLPALWGGNQSAVEVLAKFWRRFRQLHPSHAIYTYHKNRLHQVLPLMLHADEGETLKKAGLMVISWQSPVGAGISTQTEPTDMPLNYVGSSFKTRFLISVLLKRLYTKQVKESLDSLMSIIATDLKQLFEQGLRLDFPDGKHQHYYVAWVGLKGDWPIQQKLGHLQRHFSRLTTNEQVGVGICHLCEAGRPGVPLHDFSEHAAWRTTFLRTSPFETMGPLADVPQTASPEMMLRYDPFHTLHKGCFAELAGSGLVMIIDYGILGDDSVPKQLNSLYQLLQEFCTRTKHPLHMDGLTRNLLNFPRDSSYPAADTTAVLAFLEEFFRNHLATLANPDPYLESAHDACVNANIFLRTLYRNGLWLPLQATTEVAQSGYNFLRCYAECAQHAYNQGKTRYKLQPKYHTMIHFADFYGTAARSRQRFTWNILADGCQMDEDLVGKVATLSRAVNVRSVHTDTVSRYLLKLWEEP</sequence>
<protein>
    <submittedName>
        <fullName evidence="1">Uncharacterized protein</fullName>
    </submittedName>
</protein>
<evidence type="ECO:0000313" key="2">
    <source>
        <dbReference type="Proteomes" id="UP000604046"/>
    </source>
</evidence>
<gene>
    <name evidence="1" type="ORF">SNAT2548_LOCUS19351</name>
</gene>